<dbReference type="InterPro" id="IPR018040">
    <property type="entry name" value="Pectinesterase_Tyr_AS"/>
</dbReference>
<evidence type="ECO:0000256" key="5">
    <source>
        <dbReference type="ARBA" id="ARBA00023085"/>
    </source>
</evidence>
<dbReference type="GO" id="GO:0042545">
    <property type="term" value="P:cell wall modification"/>
    <property type="evidence" value="ECO:0007669"/>
    <property type="project" value="InterPro"/>
</dbReference>
<dbReference type="InterPro" id="IPR006501">
    <property type="entry name" value="Pectinesterase_inhib_dom"/>
</dbReference>
<dbReference type="GeneID" id="110775883"/>
<dbReference type="Gene3D" id="2.160.20.10">
    <property type="entry name" value="Single-stranded right-handed beta-helix, Pectin lyase-like"/>
    <property type="match status" value="1"/>
</dbReference>
<dbReference type="SUPFAM" id="SSF101148">
    <property type="entry name" value="Plant invertase/pectin methylesterase inhibitor"/>
    <property type="match status" value="1"/>
</dbReference>
<feature type="region of interest" description="Disordered" evidence="7">
    <location>
        <begin position="593"/>
        <end position="910"/>
    </location>
</feature>
<feature type="compositionally biased region" description="Low complexity" evidence="7">
    <location>
        <begin position="848"/>
        <end position="859"/>
    </location>
</feature>
<evidence type="ECO:0000256" key="6">
    <source>
        <dbReference type="PROSITE-ProRule" id="PRU10040"/>
    </source>
</evidence>
<evidence type="ECO:0000256" key="4">
    <source>
        <dbReference type="ARBA" id="ARBA00022801"/>
    </source>
</evidence>
<keyword evidence="4" id="KW-0378">Hydrolase</keyword>
<evidence type="ECO:0000313" key="10">
    <source>
        <dbReference type="RefSeq" id="XP_021836172.2"/>
    </source>
</evidence>
<comment type="similarity">
    <text evidence="3">In the C-terminal section; belongs to the pectinesterase family.</text>
</comment>
<feature type="domain" description="Pectinesterase inhibitor" evidence="8">
    <location>
        <begin position="39"/>
        <end position="189"/>
    </location>
</feature>
<accession>A0A9R0HSG2</accession>
<comment type="similarity">
    <text evidence="2">In the N-terminal section; belongs to the PMEI family.</text>
</comment>
<evidence type="ECO:0000259" key="8">
    <source>
        <dbReference type="SMART" id="SM00856"/>
    </source>
</evidence>
<dbReference type="Pfam" id="PF01095">
    <property type="entry name" value="Pectinesterase"/>
    <property type="match status" value="1"/>
</dbReference>
<feature type="compositionally biased region" description="Polar residues" evidence="7">
    <location>
        <begin position="860"/>
        <end position="873"/>
    </location>
</feature>
<dbReference type="InterPro" id="IPR033131">
    <property type="entry name" value="Pectinesterase_Asp_AS"/>
</dbReference>
<dbReference type="InterPro" id="IPR011050">
    <property type="entry name" value="Pectin_lyase_fold/virulence"/>
</dbReference>
<dbReference type="GO" id="GO:0046910">
    <property type="term" value="F:pectinesterase inhibitor activity"/>
    <property type="evidence" value="ECO:0000318"/>
    <property type="project" value="GO_Central"/>
</dbReference>
<dbReference type="InterPro" id="IPR012334">
    <property type="entry name" value="Pectin_lyas_fold"/>
</dbReference>
<evidence type="ECO:0000256" key="7">
    <source>
        <dbReference type="SAM" id="MobiDB-lite"/>
    </source>
</evidence>
<dbReference type="Proteomes" id="UP000813463">
    <property type="component" value="Chromosome 4"/>
</dbReference>
<reference evidence="9" key="1">
    <citation type="journal article" date="2021" name="Nat. Commun.">
        <title>Genomic analyses provide insights into spinach domestication and the genetic basis of agronomic traits.</title>
        <authorList>
            <person name="Cai X."/>
            <person name="Sun X."/>
            <person name="Xu C."/>
            <person name="Sun H."/>
            <person name="Wang X."/>
            <person name="Ge C."/>
            <person name="Zhang Z."/>
            <person name="Wang Q."/>
            <person name="Fei Z."/>
            <person name="Jiao C."/>
            <person name="Wang Q."/>
        </authorList>
    </citation>
    <scope>NUCLEOTIDE SEQUENCE [LARGE SCALE GENOMIC DNA]</scope>
    <source>
        <strain evidence="9">cv. Varoflay</strain>
    </source>
</reference>
<organism evidence="9 10">
    <name type="scientific">Spinacia oleracea</name>
    <name type="common">Spinach</name>
    <dbReference type="NCBI Taxonomy" id="3562"/>
    <lineage>
        <taxon>Eukaryota</taxon>
        <taxon>Viridiplantae</taxon>
        <taxon>Streptophyta</taxon>
        <taxon>Embryophyta</taxon>
        <taxon>Tracheophyta</taxon>
        <taxon>Spermatophyta</taxon>
        <taxon>Magnoliopsida</taxon>
        <taxon>eudicotyledons</taxon>
        <taxon>Gunneridae</taxon>
        <taxon>Pentapetalae</taxon>
        <taxon>Caryophyllales</taxon>
        <taxon>Chenopodiaceae</taxon>
        <taxon>Chenopodioideae</taxon>
        <taxon>Anserineae</taxon>
        <taxon>Spinacia</taxon>
    </lineage>
</organism>
<dbReference type="AlphaFoldDB" id="A0A9R0HSG2"/>
<dbReference type="Gene3D" id="1.20.140.40">
    <property type="entry name" value="Invertase/pectin methylesterase inhibitor family protein"/>
    <property type="match status" value="1"/>
</dbReference>
<feature type="compositionally biased region" description="Low complexity" evidence="7">
    <location>
        <begin position="615"/>
        <end position="731"/>
    </location>
</feature>
<keyword evidence="5" id="KW-0063">Aspartyl esterase</keyword>
<evidence type="ECO:0000256" key="3">
    <source>
        <dbReference type="ARBA" id="ARBA00007786"/>
    </source>
</evidence>
<feature type="active site" evidence="6">
    <location>
        <position position="432"/>
    </location>
</feature>
<gene>
    <name evidence="10" type="primary">LOC110775883</name>
</gene>
<evidence type="ECO:0000256" key="2">
    <source>
        <dbReference type="ARBA" id="ARBA00006027"/>
    </source>
</evidence>
<dbReference type="KEGG" id="soe:110775883"/>
<dbReference type="PROSITE" id="PS00800">
    <property type="entry name" value="PECTINESTERASE_1"/>
    <property type="match status" value="1"/>
</dbReference>
<dbReference type="PANTHER" id="PTHR31707">
    <property type="entry name" value="PECTINESTERASE"/>
    <property type="match status" value="1"/>
</dbReference>
<dbReference type="GO" id="GO:0030599">
    <property type="term" value="F:pectinesterase activity"/>
    <property type="evidence" value="ECO:0000318"/>
    <property type="project" value="GO_Central"/>
</dbReference>
<keyword evidence="9" id="KW-1185">Reference proteome</keyword>
<dbReference type="Pfam" id="PF04043">
    <property type="entry name" value="PMEI"/>
    <property type="match status" value="1"/>
</dbReference>
<protein>
    <submittedName>
        <fullName evidence="10">Probable pectinesterase/pectinesterase inhibitor 21</fullName>
    </submittedName>
</protein>
<reference evidence="10" key="2">
    <citation type="submission" date="2025-08" db="UniProtKB">
        <authorList>
            <consortium name="RefSeq"/>
        </authorList>
    </citation>
    <scope>IDENTIFICATION</scope>
    <source>
        <tissue evidence="10">Leaf</tissue>
    </source>
</reference>
<dbReference type="CDD" id="cd15798">
    <property type="entry name" value="PMEI-like_3"/>
    <property type="match status" value="1"/>
</dbReference>
<feature type="compositionally biased region" description="Acidic residues" evidence="7">
    <location>
        <begin position="811"/>
        <end position="821"/>
    </location>
</feature>
<sequence length="931" mass="100911">MSRVAVITLSSLLLVGLVGSVIFSFVSHNWNKPDPKLANSSKAVQAICDPTDYKDACIKSLAKVKSDDPKELVKGAFASAKVELMEVSNSSTVLKELEKDPKTAEAVKDCKELFQDAIDDFQRSFDEVSKSDWNQVNNTLEDLKIWLSATRTYQETCLDGFENTTGDASSKMRNVLQTAMQMSSNGLAIVNDLSKLFSSLDMNTINKRRLLSNQVNRRLLSVADDGGVLLKDNKEDQRRRRLLSAIKIVGHGKDQVYPEWVDGFRRKLLEATNLAADLKARANVVVAQDGSGKYKTIEEAINEIPRDGKESFIIYIKEGVYNEYLVLLKWMTNVIIIGDGPTKTRITNNKNFVDGTKTFKTATLSVLGDYFMAKDIGIENSAGAIKHQAVAFRAQSDKSIFFNCHFDGYQDTLYAHTYRQFYRDCRITGTIDFIFGDAAAFFQNCSFVVRKPLDNQNCIVTAQGRMERHQPTGIIIHNSKFEADPEYYPLRNQNKAYLGRPWKEYSKTIIMESQIDDLIQPEGWLPWEGDFALDTLYYGEFNNVGDGASLANRVKWRGIKTIAYERAEKFMPPTLFDNDDWIVASGIPYQPTLSSTAEGPMSGIDEDPNAPAGAPSSFTYESSSSGTSSHGSSSGGSFSHSGSSSSLRGSSSSKSSPSTSGGSSSSTTPSIGSSSPGSPTKKSSPSVGGSTPSRTSSKGKPSSNEETPSSSNEKGSHSSTQESTSVSSIEIDAPTPAPDSLLEADLATPSPTPSEGPSLAPFKSQYTILHIPPILSPKRPNSPASSPTEEKKVVVGPVTIRELERVLMSNEEMEGEDDASNDDMSGNVPDGDEPSPAKAELPSPSPSPTVLTVIPSVSPLSSHNGPSPSPSTEEVQDWNPPIGAPEPGPADEADKVQPVVGPPVKSNSGSNFKFEVHALLSGMVMSVALFM</sequence>
<evidence type="ECO:0000313" key="9">
    <source>
        <dbReference type="Proteomes" id="UP000813463"/>
    </source>
</evidence>
<dbReference type="SUPFAM" id="SSF51126">
    <property type="entry name" value="Pectin lyase-like"/>
    <property type="match status" value="1"/>
</dbReference>
<proteinExistence type="inferred from homology"/>
<dbReference type="SMART" id="SM00856">
    <property type="entry name" value="PMEI"/>
    <property type="match status" value="1"/>
</dbReference>
<dbReference type="PROSITE" id="PS00503">
    <property type="entry name" value="PECTINESTERASE_2"/>
    <property type="match status" value="1"/>
</dbReference>
<dbReference type="RefSeq" id="XP_021836172.2">
    <property type="nucleotide sequence ID" value="XM_021980480.2"/>
</dbReference>
<name>A0A9R0HSG2_SPIOL</name>
<dbReference type="NCBIfam" id="TIGR01614">
    <property type="entry name" value="PME_inhib"/>
    <property type="match status" value="1"/>
</dbReference>
<comment type="pathway">
    <text evidence="1">Glycan metabolism; pectin degradation; 2-dehydro-3-deoxy-D-gluconate from pectin: step 1/5.</text>
</comment>
<dbReference type="InterPro" id="IPR035513">
    <property type="entry name" value="Invertase/methylesterase_inhib"/>
</dbReference>
<dbReference type="InterPro" id="IPR000070">
    <property type="entry name" value="Pectinesterase_cat"/>
</dbReference>
<evidence type="ECO:0000256" key="1">
    <source>
        <dbReference type="ARBA" id="ARBA00005184"/>
    </source>
</evidence>